<name>A0A6M8BCC8_9ACTO</name>
<keyword evidence="7" id="KW-0067">ATP-binding</keyword>
<evidence type="ECO:0000256" key="3">
    <source>
        <dbReference type="ARBA" id="ARBA00014701"/>
    </source>
</evidence>
<organism evidence="9 10">
    <name type="scientific">Actinomyces marmotae</name>
    <dbReference type="NCBI Taxonomy" id="2737173"/>
    <lineage>
        <taxon>Bacteria</taxon>
        <taxon>Bacillati</taxon>
        <taxon>Actinomycetota</taxon>
        <taxon>Actinomycetes</taxon>
        <taxon>Actinomycetales</taxon>
        <taxon>Actinomycetaceae</taxon>
        <taxon>Actinomyces</taxon>
    </lineage>
</organism>
<dbReference type="Gene3D" id="3.30.420.40">
    <property type="match status" value="2"/>
</dbReference>
<evidence type="ECO:0000256" key="2">
    <source>
        <dbReference type="ARBA" id="ARBA00012323"/>
    </source>
</evidence>
<accession>A0A6M8BCC8</accession>
<keyword evidence="4 9" id="KW-0808">Transferase</keyword>
<keyword evidence="6 9" id="KW-0418">Kinase</keyword>
<evidence type="ECO:0000256" key="6">
    <source>
        <dbReference type="ARBA" id="ARBA00022777"/>
    </source>
</evidence>
<dbReference type="InterPro" id="IPR049874">
    <property type="entry name" value="ROK_cs"/>
</dbReference>
<evidence type="ECO:0000256" key="5">
    <source>
        <dbReference type="ARBA" id="ARBA00022741"/>
    </source>
</evidence>
<dbReference type="InterPro" id="IPR043129">
    <property type="entry name" value="ATPase_NBD"/>
</dbReference>
<dbReference type="RefSeq" id="WP_159522366.1">
    <property type="nucleotide sequence ID" value="NZ_CP053642.1"/>
</dbReference>
<dbReference type="EMBL" id="CP053642">
    <property type="protein sequence ID" value="QKD80455.1"/>
    <property type="molecule type" value="Genomic_DNA"/>
</dbReference>
<proteinExistence type="inferred from homology"/>
<dbReference type="PROSITE" id="PS01125">
    <property type="entry name" value="ROK"/>
    <property type="match status" value="1"/>
</dbReference>
<dbReference type="Proteomes" id="UP000504752">
    <property type="component" value="Chromosome"/>
</dbReference>
<dbReference type="GO" id="GO:0005737">
    <property type="term" value="C:cytoplasm"/>
    <property type="evidence" value="ECO:0007669"/>
    <property type="project" value="InterPro"/>
</dbReference>
<dbReference type="EC" id="2.7.1.2" evidence="2"/>
<evidence type="ECO:0000256" key="1">
    <source>
        <dbReference type="ARBA" id="ARBA00006479"/>
    </source>
</evidence>
<evidence type="ECO:0000256" key="4">
    <source>
        <dbReference type="ARBA" id="ARBA00022679"/>
    </source>
</evidence>
<dbReference type="InterPro" id="IPR004654">
    <property type="entry name" value="ROK_glcA"/>
</dbReference>
<dbReference type="Pfam" id="PF00480">
    <property type="entry name" value="ROK"/>
    <property type="match status" value="1"/>
</dbReference>
<dbReference type="GO" id="GO:0005524">
    <property type="term" value="F:ATP binding"/>
    <property type="evidence" value="ECO:0007669"/>
    <property type="project" value="UniProtKB-KW"/>
</dbReference>
<comment type="similarity">
    <text evidence="1">Belongs to the ROK (NagC/XylR) family.</text>
</comment>
<evidence type="ECO:0000256" key="8">
    <source>
        <dbReference type="ARBA" id="ARBA00032386"/>
    </source>
</evidence>
<evidence type="ECO:0000313" key="9">
    <source>
        <dbReference type="EMBL" id="QKD80455.1"/>
    </source>
</evidence>
<reference evidence="9 10" key="1">
    <citation type="submission" date="2020-05" db="EMBL/GenBank/DDBJ databases">
        <title>Actinomyces sp. zg-325.</title>
        <authorList>
            <person name="Yang C."/>
        </authorList>
    </citation>
    <scope>NUCLEOTIDE SEQUENCE [LARGE SCALE GENOMIC DNA]</scope>
    <source>
        <strain evidence="10">zg-325</strain>
    </source>
</reference>
<evidence type="ECO:0000313" key="10">
    <source>
        <dbReference type="Proteomes" id="UP000504752"/>
    </source>
</evidence>
<dbReference type="GO" id="GO:0006096">
    <property type="term" value="P:glycolytic process"/>
    <property type="evidence" value="ECO:0007669"/>
    <property type="project" value="InterPro"/>
</dbReference>
<dbReference type="PANTHER" id="PTHR18964">
    <property type="entry name" value="ROK (REPRESSOR, ORF, KINASE) FAMILY"/>
    <property type="match status" value="1"/>
</dbReference>
<keyword evidence="10" id="KW-1185">Reference proteome</keyword>
<keyword evidence="5" id="KW-0547">Nucleotide-binding</keyword>
<dbReference type="AlphaFoldDB" id="A0A6M8BCC8"/>
<dbReference type="PANTHER" id="PTHR18964:SF173">
    <property type="entry name" value="GLUCOKINASE"/>
    <property type="match status" value="1"/>
</dbReference>
<dbReference type="SUPFAM" id="SSF53067">
    <property type="entry name" value="Actin-like ATPase domain"/>
    <property type="match status" value="1"/>
</dbReference>
<sequence length="331" mass="33783">MADLTGATTETAQNPRGALSIGVDVGGTKIAGGVVGVDGEVLATIRRDSPAKERQAIVDTIVEVVRELKNDFPTCATVGIGAAGFIAEDRNTIAHGTNLDWTGLRLADAISERVGMPVVVENDANAFGWAEVRFGAAQGKRNALVVAIGTGVGGAIVVDGRLLRGARGFAAEIGHINVVPDGRPCGCGLNGCLERYAAGTALGVNGWEQARFRPAYAARIIELSGGDANNISGKAVTAAAREGDPCALECYAQLTHWLGRGLADLCAVLDPEIIVIAGGLAEAGDILLEPTRKAFEATLTAGAHRPPIPLVLAAGGQEAGLVGAADLARQG</sequence>
<evidence type="ECO:0000256" key="7">
    <source>
        <dbReference type="ARBA" id="ARBA00022840"/>
    </source>
</evidence>
<dbReference type="NCBIfam" id="TIGR00744">
    <property type="entry name" value="ROK_glcA_fam"/>
    <property type="match status" value="1"/>
</dbReference>
<dbReference type="KEGG" id="amam:HPC72_09770"/>
<protein>
    <recommendedName>
        <fullName evidence="3">Glucokinase</fullName>
        <ecNumber evidence="2">2.7.1.2</ecNumber>
    </recommendedName>
    <alternativeName>
        <fullName evidence="8">Glucose kinase</fullName>
    </alternativeName>
</protein>
<gene>
    <name evidence="9" type="ORF">HPC72_09770</name>
</gene>
<dbReference type="InterPro" id="IPR000600">
    <property type="entry name" value="ROK"/>
</dbReference>
<dbReference type="GO" id="GO:0004340">
    <property type="term" value="F:glucokinase activity"/>
    <property type="evidence" value="ECO:0007669"/>
    <property type="project" value="UniProtKB-EC"/>
</dbReference>